<dbReference type="SUPFAM" id="SSF82199">
    <property type="entry name" value="SET domain"/>
    <property type="match status" value="1"/>
</dbReference>
<protein>
    <recommendedName>
        <fullName evidence="2">[histone H3]-lysine(4) N-trimethyltransferase</fullName>
        <ecNumber evidence="2">2.1.1.354</ecNumber>
    </recommendedName>
</protein>
<dbReference type="InterPro" id="IPR003616">
    <property type="entry name" value="Post-SET_dom"/>
</dbReference>
<dbReference type="PROSITE" id="PS50868">
    <property type="entry name" value="POST_SET"/>
    <property type="match status" value="1"/>
</dbReference>
<dbReference type="SMART" id="SM00508">
    <property type="entry name" value="PostSET"/>
    <property type="match status" value="1"/>
</dbReference>
<dbReference type="AlphaFoldDB" id="A0A914XN83"/>
<dbReference type="Pfam" id="PF00856">
    <property type="entry name" value="SET"/>
    <property type="match status" value="1"/>
</dbReference>
<evidence type="ECO:0000256" key="11">
    <source>
        <dbReference type="SAM" id="MobiDB-lite"/>
    </source>
</evidence>
<evidence type="ECO:0000313" key="15">
    <source>
        <dbReference type="WBParaSite" id="PSAMB.scaffold870size39883.g9314.t1"/>
    </source>
</evidence>
<comment type="catalytic activity">
    <reaction evidence="8">
        <text>L-lysyl(4)-[histone H3] + 3 S-adenosyl-L-methionine = N(6),N(6),N(6)-trimethyl-L-lysyl(4)-[histone H3] + 3 S-adenosyl-L-homocysteine + 3 H(+)</text>
        <dbReference type="Rhea" id="RHEA:60260"/>
        <dbReference type="Rhea" id="RHEA-COMP:15537"/>
        <dbReference type="Rhea" id="RHEA-COMP:15547"/>
        <dbReference type="ChEBI" id="CHEBI:15378"/>
        <dbReference type="ChEBI" id="CHEBI:29969"/>
        <dbReference type="ChEBI" id="CHEBI:57856"/>
        <dbReference type="ChEBI" id="CHEBI:59789"/>
        <dbReference type="ChEBI" id="CHEBI:61961"/>
        <dbReference type="EC" id="2.1.1.354"/>
    </reaction>
</comment>
<comment type="catalytic activity">
    <reaction evidence="10">
        <text>N(6),N(6)-dimethyl-L-lysyl(4)-[histone H3] + S-adenosyl-L-methionine = N(6),N(6),N(6)-trimethyl-L-lysyl(4)-[histone H3] + S-adenosyl-L-homocysteine + H(+)</text>
        <dbReference type="Rhea" id="RHEA:60272"/>
        <dbReference type="Rhea" id="RHEA-COMP:15537"/>
        <dbReference type="Rhea" id="RHEA-COMP:15540"/>
        <dbReference type="ChEBI" id="CHEBI:15378"/>
        <dbReference type="ChEBI" id="CHEBI:57856"/>
        <dbReference type="ChEBI" id="CHEBI:59789"/>
        <dbReference type="ChEBI" id="CHEBI:61961"/>
        <dbReference type="ChEBI" id="CHEBI:61976"/>
    </reaction>
</comment>
<evidence type="ECO:0000256" key="9">
    <source>
        <dbReference type="ARBA" id="ARBA00047583"/>
    </source>
</evidence>
<evidence type="ECO:0000256" key="5">
    <source>
        <dbReference type="ARBA" id="ARBA00022691"/>
    </source>
</evidence>
<evidence type="ECO:0000256" key="3">
    <source>
        <dbReference type="ARBA" id="ARBA00022603"/>
    </source>
</evidence>
<keyword evidence="4" id="KW-0808">Transferase</keyword>
<keyword evidence="6" id="KW-0156">Chromatin regulator</keyword>
<evidence type="ECO:0000259" key="13">
    <source>
        <dbReference type="PROSITE" id="PS50868"/>
    </source>
</evidence>
<proteinExistence type="predicted"/>
<name>A0A914XN83_9BILA</name>
<evidence type="ECO:0000256" key="6">
    <source>
        <dbReference type="ARBA" id="ARBA00022853"/>
    </source>
</evidence>
<feature type="domain" description="Post-SET" evidence="13">
    <location>
        <begin position="600"/>
        <end position="616"/>
    </location>
</feature>
<evidence type="ECO:0000259" key="12">
    <source>
        <dbReference type="PROSITE" id="PS50280"/>
    </source>
</evidence>
<dbReference type="Proteomes" id="UP000887566">
    <property type="component" value="Unplaced"/>
</dbReference>
<keyword evidence="14" id="KW-1185">Reference proteome</keyword>
<feature type="region of interest" description="Disordered" evidence="11">
    <location>
        <begin position="222"/>
        <end position="243"/>
    </location>
</feature>
<evidence type="ECO:0000256" key="10">
    <source>
        <dbReference type="ARBA" id="ARBA00049129"/>
    </source>
</evidence>
<feature type="domain" description="SET" evidence="12">
    <location>
        <begin position="478"/>
        <end position="594"/>
    </location>
</feature>
<dbReference type="InterPro" id="IPR046341">
    <property type="entry name" value="SET_dom_sf"/>
</dbReference>
<evidence type="ECO:0000256" key="2">
    <source>
        <dbReference type="ARBA" id="ARBA00012182"/>
    </source>
</evidence>
<dbReference type="GO" id="GO:0140999">
    <property type="term" value="F:histone H3K4 trimethyltransferase activity"/>
    <property type="evidence" value="ECO:0007669"/>
    <property type="project" value="UniProtKB-EC"/>
</dbReference>
<evidence type="ECO:0000313" key="14">
    <source>
        <dbReference type="Proteomes" id="UP000887566"/>
    </source>
</evidence>
<dbReference type="WBParaSite" id="PSAMB.scaffold870size39883.g9314.t1">
    <property type="protein sequence ID" value="PSAMB.scaffold870size39883.g9314.t1"/>
    <property type="gene ID" value="PSAMB.scaffold870size39883.g9314"/>
</dbReference>
<evidence type="ECO:0000256" key="4">
    <source>
        <dbReference type="ARBA" id="ARBA00022679"/>
    </source>
</evidence>
<organism evidence="14 15">
    <name type="scientific">Plectus sambesii</name>
    <dbReference type="NCBI Taxonomy" id="2011161"/>
    <lineage>
        <taxon>Eukaryota</taxon>
        <taxon>Metazoa</taxon>
        <taxon>Ecdysozoa</taxon>
        <taxon>Nematoda</taxon>
        <taxon>Chromadorea</taxon>
        <taxon>Plectida</taxon>
        <taxon>Plectina</taxon>
        <taxon>Plectoidea</taxon>
        <taxon>Plectidae</taxon>
        <taxon>Plectus</taxon>
    </lineage>
</organism>
<dbReference type="InterPro" id="IPR001214">
    <property type="entry name" value="SET_dom"/>
</dbReference>
<evidence type="ECO:0000256" key="1">
    <source>
        <dbReference type="ARBA" id="ARBA00004123"/>
    </source>
</evidence>
<dbReference type="Gene3D" id="2.170.270.10">
    <property type="entry name" value="SET domain"/>
    <property type="match status" value="1"/>
</dbReference>
<dbReference type="GO" id="GO:0032259">
    <property type="term" value="P:methylation"/>
    <property type="evidence" value="ECO:0007669"/>
    <property type="project" value="UniProtKB-KW"/>
</dbReference>
<dbReference type="PANTHER" id="PTHR45814:SF2">
    <property type="entry name" value="HISTONE-LYSINE N-METHYLTRANSFERASE SETD1"/>
    <property type="match status" value="1"/>
</dbReference>
<comment type="catalytic activity">
    <reaction evidence="9">
        <text>N(6)-methyl-L-lysyl(4)-[histone H3] + S-adenosyl-L-methionine = N(6),N(6)-dimethyl-L-lysyl(4)-[histone H3] + S-adenosyl-L-homocysteine + H(+)</text>
        <dbReference type="Rhea" id="RHEA:60268"/>
        <dbReference type="Rhea" id="RHEA-COMP:15540"/>
        <dbReference type="Rhea" id="RHEA-COMP:15543"/>
        <dbReference type="ChEBI" id="CHEBI:15378"/>
        <dbReference type="ChEBI" id="CHEBI:57856"/>
        <dbReference type="ChEBI" id="CHEBI:59789"/>
        <dbReference type="ChEBI" id="CHEBI:61929"/>
        <dbReference type="ChEBI" id="CHEBI:61976"/>
    </reaction>
</comment>
<dbReference type="EC" id="2.1.1.354" evidence="2"/>
<dbReference type="PROSITE" id="PS50280">
    <property type="entry name" value="SET"/>
    <property type="match status" value="1"/>
</dbReference>
<reference evidence="15" key="1">
    <citation type="submission" date="2022-11" db="UniProtKB">
        <authorList>
            <consortium name="WormBaseParasite"/>
        </authorList>
    </citation>
    <scope>IDENTIFICATION</scope>
</reference>
<dbReference type="CDD" id="cd10518">
    <property type="entry name" value="SET_SETD1-like"/>
    <property type="match status" value="1"/>
</dbReference>
<keyword evidence="7" id="KW-0539">Nucleus</keyword>
<sequence length="616" mass="68982">MQGQKAAPSFFRTNADFSPVRSFTRLNSIAIPSYSLSANSRSFCSPSTVVFDRSREFYPDESKFPPAPPGSVITYIPVDDVSTASRTVVPIAPAFHRRSSGNHSMMTIQPNRLPSTHHQTAIKRILPPTQPYYDPMKAPIKVRIHKENDSTFNPTSVTLPPTTQQQKFHINGFGRRLSQNGMVSSSPPLLNQEKLTGAIVNEKKDVEHKVAALLAKADIDSATESASRFDRGPSSSALPMDGSEGVSYRFKAVPMSPNGNLKLPPKLEVAEEKKESDSRFNEIISKAKEAENVKSQTCARVRPYAPSAKKKKKQKMADQRVFAHLSPLLSDLTDLSRIQLPPQLLKDIDGEIEKAADNDTQIDETIEHVLKSRLPEIYAKFDKRRKAAQEKGASCARVRPISSNYVCARCRPFSGLRKEPNPFYFVMHPERTAVYRPKKRKVERDGPIDSRNGKGRWMVTAEMPLDVQYGRYLQNISPRIALVRSNIHGLGVQTLQDIDQGQLIIEYTGEIVRNSLVDLREQQYRKKGFGSYMFAVDNDVTVDATVQGGVARFINHSCDPNCSAKVVTYEGQKHIVLFANTHIRANAELSYNYKLPIENEKLPCLCGAVNCRKFMN</sequence>
<keyword evidence="5" id="KW-0949">S-adenosyl-L-methionine</keyword>
<accession>A0A914XN83</accession>
<dbReference type="InterPro" id="IPR044570">
    <property type="entry name" value="Set1-like"/>
</dbReference>
<comment type="subcellular location">
    <subcellularLocation>
        <location evidence="1">Nucleus</location>
    </subcellularLocation>
</comment>
<dbReference type="GO" id="GO:0048188">
    <property type="term" value="C:Set1C/COMPASS complex"/>
    <property type="evidence" value="ECO:0007669"/>
    <property type="project" value="TreeGrafter"/>
</dbReference>
<dbReference type="SMART" id="SM00317">
    <property type="entry name" value="SET"/>
    <property type="match status" value="1"/>
</dbReference>
<evidence type="ECO:0000256" key="8">
    <source>
        <dbReference type="ARBA" id="ARBA00047571"/>
    </source>
</evidence>
<evidence type="ECO:0000256" key="7">
    <source>
        <dbReference type="ARBA" id="ARBA00023242"/>
    </source>
</evidence>
<dbReference type="PANTHER" id="PTHR45814">
    <property type="entry name" value="HISTONE-LYSINE N-METHYLTRANSFERASE SETD1"/>
    <property type="match status" value="1"/>
</dbReference>
<keyword evidence="3" id="KW-0489">Methyltransferase</keyword>